<dbReference type="Pfam" id="PF07589">
    <property type="entry name" value="PEP-CTERM"/>
    <property type="match status" value="1"/>
</dbReference>
<evidence type="ECO:0000259" key="1">
    <source>
        <dbReference type="Pfam" id="PF07589"/>
    </source>
</evidence>
<accession>A0A9X2F8V9</accession>
<dbReference type="Proteomes" id="UP001155241">
    <property type="component" value="Unassembled WGS sequence"/>
</dbReference>
<keyword evidence="3" id="KW-1185">Reference proteome</keyword>
<dbReference type="RefSeq" id="WP_252852625.1">
    <property type="nucleotide sequence ID" value="NZ_JAMXLR010000036.1"/>
</dbReference>
<comment type="caution">
    <text evidence="2">The sequence shown here is derived from an EMBL/GenBank/DDBJ whole genome shotgun (WGS) entry which is preliminary data.</text>
</comment>
<reference evidence="2" key="1">
    <citation type="submission" date="2022-06" db="EMBL/GenBank/DDBJ databases">
        <title>Aeoliella straminimaris, a novel planctomycete from sediments.</title>
        <authorList>
            <person name="Vitorino I.R."/>
            <person name="Lage O.M."/>
        </authorList>
    </citation>
    <scope>NUCLEOTIDE SEQUENCE</scope>
    <source>
        <strain evidence="2">ICT_H6.2</strain>
    </source>
</reference>
<dbReference type="EMBL" id="JAMXLR010000036">
    <property type="protein sequence ID" value="MCO6044522.1"/>
    <property type="molecule type" value="Genomic_DNA"/>
</dbReference>
<feature type="domain" description="Ice-binding protein C-terminal" evidence="1">
    <location>
        <begin position="190"/>
        <end position="214"/>
    </location>
</feature>
<sequence length="216" mass="22774">MRKDDHAACEAALQCLCDSKSLRLAMGPVCALLLLASAEAPAASILGDSIQIDGQLDGSSIGPTTTTASMSSLSVLTNPDVYIEWADDDSFDIAIEGASSNFDFSLTLSDLQFESSPGSTVDIIGASFNFADSDYSSYLFDPDSNPTGATRPSDPVVTWTADSVTVAYGTDWSGQLAADWPTLRFDVTTAVPEPGTLTLSGLFCLGLLGSYRWRAK</sequence>
<dbReference type="InterPro" id="IPR013424">
    <property type="entry name" value="Ice-binding_C"/>
</dbReference>
<name>A0A9X2F8V9_9BACT</name>
<gene>
    <name evidence="2" type="ORF">NG895_11455</name>
</gene>
<evidence type="ECO:0000313" key="3">
    <source>
        <dbReference type="Proteomes" id="UP001155241"/>
    </source>
</evidence>
<organism evidence="2 3">
    <name type="scientific">Aeoliella straminimaris</name>
    <dbReference type="NCBI Taxonomy" id="2954799"/>
    <lineage>
        <taxon>Bacteria</taxon>
        <taxon>Pseudomonadati</taxon>
        <taxon>Planctomycetota</taxon>
        <taxon>Planctomycetia</taxon>
        <taxon>Pirellulales</taxon>
        <taxon>Lacipirellulaceae</taxon>
        <taxon>Aeoliella</taxon>
    </lineage>
</organism>
<dbReference type="AlphaFoldDB" id="A0A9X2F8V9"/>
<proteinExistence type="predicted"/>
<protein>
    <submittedName>
        <fullName evidence="2">PEP-CTERM sorting domain-containing protein</fullName>
    </submittedName>
</protein>
<evidence type="ECO:0000313" key="2">
    <source>
        <dbReference type="EMBL" id="MCO6044522.1"/>
    </source>
</evidence>